<accession>A0A2P2Q403</accession>
<reference evidence="1" key="1">
    <citation type="submission" date="2018-02" db="EMBL/GenBank/DDBJ databases">
        <title>Rhizophora mucronata_Transcriptome.</title>
        <authorList>
            <person name="Meera S.P."/>
            <person name="Sreeshan A."/>
            <person name="Augustine A."/>
        </authorList>
    </citation>
    <scope>NUCLEOTIDE SEQUENCE</scope>
    <source>
        <tissue evidence="1">Leaf</tissue>
    </source>
</reference>
<dbReference type="AlphaFoldDB" id="A0A2P2Q403"/>
<dbReference type="EMBL" id="GGEC01081200">
    <property type="protein sequence ID" value="MBX61684.1"/>
    <property type="molecule type" value="Transcribed_RNA"/>
</dbReference>
<protein>
    <submittedName>
        <fullName evidence="1">Uncharacterized protein</fullName>
    </submittedName>
</protein>
<evidence type="ECO:0000313" key="1">
    <source>
        <dbReference type="EMBL" id="MBX61684.1"/>
    </source>
</evidence>
<name>A0A2P2Q403_RHIMU</name>
<sequence length="24" mass="2764">MGMDSILQTIELATRIVRKSEIMQ</sequence>
<organism evidence="1">
    <name type="scientific">Rhizophora mucronata</name>
    <name type="common">Asiatic mangrove</name>
    <dbReference type="NCBI Taxonomy" id="61149"/>
    <lineage>
        <taxon>Eukaryota</taxon>
        <taxon>Viridiplantae</taxon>
        <taxon>Streptophyta</taxon>
        <taxon>Embryophyta</taxon>
        <taxon>Tracheophyta</taxon>
        <taxon>Spermatophyta</taxon>
        <taxon>Magnoliopsida</taxon>
        <taxon>eudicotyledons</taxon>
        <taxon>Gunneridae</taxon>
        <taxon>Pentapetalae</taxon>
        <taxon>rosids</taxon>
        <taxon>fabids</taxon>
        <taxon>Malpighiales</taxon>
        <taxon>Rhizophoraceae</taxon>
        <taxon>Rhizophora</taxon>
    </lineage>
</organism>
<proteinExistence type="predicted"/>